<keyword evidence="1" id="KW-0812">Transmembrane</keyword>
<feature type="transmembrane region" description="Helical" evidence="1">
    <location>
        <begin position="56"/>
        <end position="75"/>
    </location>
</feature>
<protein>
    <submittedName>
        <fullName evidence="2">Uncharacterized protein</fullName>
    </submittedName>
</protein>
<proteinExistence type="predicted"/>
<dbReference type="OrthoDB" id="6198785at2"/>
<keyword evidence="1" id="KW-1133">Transmembrane helix</keyword>
<feature type="transmembrane region" description="Helical" evidence="1">
    <location>
        <begin position="81"/>
        <end position="107"/>
    </location>
</feature>
<accession>A0A5D8YF72</accession>
<reference evidence="2 3" key="1">
    <citation type="submission" date="2019-08" db="EMBL/GenBank/DDBJ databases">
        <title>Draft genome sequence of Lysobacter sp. UKS-15.</title>
        <authorList>
            <person name="Im W.-T."/>
        </authorList>
    </citation>
    <scope>NUCLEOTIDE SEQUENCE [LARGE SCALE GENOMIC DNA]</scope>
    <source>
        <strain evidence="2 3">UKS-15</strain>
    </source>
</reference>
<name>A0A5D8YF72_9GAMM</name>
<evidence type="ECO:0000313" key="3">
    <source>
        <dbReference type="Proteomes" id="UP000323164"/>
    </source>
</evidence>
<dbReference type="AlphaFoldDB" id="A0A5D8YF72"/>
<comment type="caution">
    <text evidence="2">The sequence shown here is derived from an EMBL/GenBank/DDBJ whole genome shotgun (WGS) entry which is preliminary data.</text>
</comment>
<evidence type="ECO:0000313" key="2">
    <source>
        <dbReference type="EMBL" id="TZF81395.1"/>
    </source>
</evidence>
<sequence length="110" mass="11179">MYVLFLLCALAGILVLPVMLGARFVGAERTGFGPALVAVVLQSCLVFAVGYFAPNVLGVLVGFVLGAVLYAYTLGTTVPRGAGISVVSGGISMVISFLFASSFAIMASAP</sequence>
<dbReference type="EMBL" id="VTRV01000239">
    <property type="protein sequence ID" value="TZF81395.1"/>
    <property type="molecule type" value="Genomic_DNA"/>
</dbReference>
<dbReference type="RefSeq" id="WP_149353871.1">
    <property type="nucleotide sequence ID" value="NZ_VTRV01000239.1"/>
</dbReference>
<organism evidence="2 3">
    <name type="scientific">Cognatilysobacter lacus</name>
    <dbReference type="NCBI Taxonomy" id="1643323"/>
    <lineage>
        <taxon>Bacteria</taxon>
        <taxon>Pseudomonadati</taxon>
        <taxon>Pseudomonadota</taxon>
        <taxon>Gammaproteobacteria</taxon>
        <taxon>Lysobacterales</taxon>
        <taxon>Lysobacteraceae</taxon>
        <taxon>Cognatilysobacter</taxon>
    </lineage>
</organism>
<keyword evidence="3" id="KW-1185">Reference proteome</keyword>
<evidence type="ECO:0000256" key="1">
    <source>
        <dbReference type="SAM" id="Phobius"/>
    </source>
</evidence>
<dbReference type="Proteomes" id="UP000323164">
    <property type="component" value="Unassembled WGS sequence"/>
</dbReference>
<gene>
    <name evidence="2" type="ORF">FW784_13645</name>
</gene>
<feature type="transmembrane region" description="Helical" evidence="1">
    <location>
        <begin position="31"/>
        <end position="49"/>
    </location>
</feature>
<keyword evidence="1" id="KW-0472">Membrane</keyword>